<accession>A0A1H3MHX2</accession>
<dbReference type="EMBL" id="FNPC01000009">
    <property type="protein sequence ID" value="SDY75779.1"/>
    <property type="molecule type" value="Genomic_DNA"/>
</dbReference>
<evidence type="ECO:0000313" key="4">
    <source>
        <dbReference type="Proteomes" id="UP000199079"/>
    </source>
</evidence>
<gene>
    <name evidence="3" type="ORF">SAMN05216564_10990</name>
</gene>
<proteinExistence type="predicted"/>
<dbReference type="InterPro" id="IPR021122">
    <property type="entry name" value="RNA_ligase_dom_REL/Rnl2"/>
</dbReference>
<feature type="domain" description="RNA ligase" evidence="2">
    <location>
        <begin position="23"/>
        <end position="181"/>
    </location>
</feature>
<keyword evidence="3" id="KW-0436">Ligase</keyword>
<dbReference type="OrthoDB" id="326212at2157"/>
<dbReference type="AlphaFoldDB" id="A0A1H3MHX2"/>
<dbReference type="RefSeq" id="WP_092734283.1">
    <property type="nucleotide sequence ID" value="NZ_FNPC01000009.1"/>
</dbReference>
<evidence type="ECO:0000313" key="3">
    <source>
        <dbReference type="EMBL" id="SDY75779.1"/>
    </source>
</evidence>
<dbReference type="Pfam" id="PF09414">
    <property type="entry name" value="RNA_ligase"/>
    <property type="match status" value="1"/>
</dbReference>
<feature type="compositionally biased region" description="Polar residues" evidence="1">
    <location>
        <begin position="203"/>
        <end position="218"/>
    </location>
</feature>
<dbReference type="Proteomes" id="UP000199079">
    <property type="component" value="Unassembled WGS sequence"/>
</dbReference>
<evidence type="ECO:0000259" key="2">
    <source>
        <dbReference type="Pfam" id="PF09414"/>
    </source>
</evidence>
<protein>
    <submittedName>
        <fullName evidence="3">RNA ligase</fullName>
    </submittedName>
</protein>
<reference evidence="4" key="1">
    <citation type="submission" date="2016-10" db="EMBL/GenBank/DDBJ databases">
        <authorList>
            <person name="Varghese N."/>
            <person name="Submissions S."/>
        </authorList>
    </citation>
    <scope>NUCLEOTIDE SEQUENCE [LARGE SCALE GENOMIC DNA]</scope>
    <source>
        <strain evidence="4">DC30,IBRC 10041,KCTC 4046</strain>
    </source>
</reference>
<sequence>MHTYPSVPHVENAPDGLLEEGHLWLLEHVDGAHLRFQLRDSGAIRFGDRNRVYQDPADIPAPYRHAVRHVRERLDRDALREAVGNVEDVTVFGEATHRHAIDYDWERTPSFLGFDVRSASAGFLPPDAVERVLEALDLVPVHAVDREVRARDFDPDSYPIPESAYYDGPAAGVVIRDKAGRRAVLPHPEFSGDAEPPFAAASESGSTPTESGAASTSVPVDAHAAADRYATRARFERVATRLEEAGRPVTFDALYDRVLEAIAREHHDRLHDGRQAIDMDDFRAAVAARTRRFLDDR</sequence>
<name>A0A1H3MHX2_9EURY</name>
<dbReference type="SUPFAM" id="SSF56091">
    <property type="entry name" value="DNA ligase/mRNA capping enzyme, catalytic domain"/>
    <property type="match status" value="1"/>
</dbReference>
<evidence type="ECO:0000256" key="1">
    <source>
        <dbReference type="SAM" id="MobiDB-lite"/>
    </source>
</evidence>
<organism evidence="3 4">
    <name type="scientific">Halopenitus persicus</name>
    <dbReference type="NCBI Taxonomy" id="1048396"/>
    <lineage>
        <taxon>Archaea</taxon>
        <taxon>Methanobacteriati</taxon>
        <taxon>Methanobacteriota</taxon>
        <taxon>Stenosarchaea group</taxon>
        <taxon>Halobacteria</taxon>
        <taxon>Halobacteriales</taxon>
        <taxon>Haloferacaceae</taxon>
        <taxon>Halopenitus</taxon>
    </lineage>
</organism>
<feature type="region of interest" description="Disordered" evidence="1">
    <location>
        <begin position="186"/>
        <end position="219"/>
    </location>
</feature>
<keyword evidence="4" id="KW-1185">Reference proteome</keyword>
<dbReference type="GO" id="GO:0016874">
    <property type="term" value="F:ligase activity"/>
    <property type="evidence" value="ECO:0007669"/>
    <property type="project" value="UniProtKB-KW"/>
</dbReference>